<dbReference type="PANTHER" id="PTHR31852">
    <property type="entry name" value="LATE EMBRYOGENESIS ABUNDANT (LEA) HYDROXYPROLINE-RICH GLYCOPROTEIN FAMILY"/>
    <property type="match status" value="1"/>
</dbReference>
<dbReference type="EMBL" id="JBBPBN010000016">
    <property type="protein sequence ID" value="KAK9020960.1"/>
    <property type="molecule type" value="Genomic_DNA"/>
</dbReference>
<reference evidence="2 3" key="1">
    <citation type="journal article" date="2024" name="G3 (Bethesda)">
        <title>Genome assembly of Hibiscus sabdariffa L. provides insights into metabolisms of medicinal natural products.</title>
        <authorList>
            <person name="Kim T."/>
        </authorList>
    </citation>
    <scope>NUCLEOTIDE SEQUENCE [LARGE SCALE GENOMIC DNA]</scope>
    <source>
        <strain evidence="2">TK-2024</strain>
        <tissue evidence="2">Old leaves</tissue>
    </source>
</reference>
<evidence type="ECO:0000256" key="1">
    <source>
        <dbReference type="SAM" id="Phobius"/>
    </source>
</evidence>
<keyword evidence="1" id="KW-1133">Transmembrane helix</keyword>
<proteinExistence type="predicted"/>
<dbReference type="Proteomes" id="UP001396334">
    <property type="component" value="Unassembled WGS sequence"/>
</dbReference>
<accession>A0ABR2S792</accession>
<name>A0ABR2S792_9ROSI</name>
<keyword evidence="1" id="KW-0472">Membrane</keyword>
<evidence type="ECO:0000313" key="3">
    <source>
        <dbReference type="Proteomes" id="UP001396334"/>
    </source>
</evidence>
<evidence type="ECO:0008006" key="4">
    <source>
        <dbReference type="Google" id="ProtNLM"/>
    </source>
</evidence>
<keyword evidence="3" id="KW-1185">Reference proteome</keyword>
<protein>
    <recommendedName>
        <fullName evidence="4">Late embryogenesis abundant protein LEA-2 subgroup domain-containing protein</fullName>
    </recommendedName>
</protein>
<evidence type="ECO:0000313" key="2">
    <source>
        <dbReference type="EMBL" id="KAK9020960.1"/>
    </source>
</evidence>
<sequence>MQPHQPLAPVQDYPRSDMELGGIKPKALRPEEKSSKCLVYVLAIMVIQGTVLLIFGTIFLRATTPGFEFGSVRVQNLKYRTNSSSPWFNFTLVTSISIENTNFGDFRFDNTTGTVWCGPVVVGEFKVPTGRAQARTTERLYVSVDVGSLGLPNTTGLSSNISNSGFLELISHAKLSGKLNIMNIVKRTMHPELNCIIKLDFTGGSVHDLQCD</sequence>
<gene>
    <name evidence="2" type="ORF">V6N11_010972</name>
</gene>
<dbReference type="InterPro" id="IPR055301">
    <property type="entry name" value="Lea14-like_2"/>
</dbReference>
<comment type="caution">
    <text evidence="2">The sequence shown here is derived from an EMBL/GenBank/DDBJ whole genome shotgun (WGS) entry which is preliminary data.</text>
</comment>
<organism evidence="2 3">
    <name type="scientific">Hibiscus sabdariffa</name>
    <name type="common">roselle</name>
    <dbReference type="NCBI Taxonomy" id="183260"/>
    <lineage>
        <taxon>Eukaryota</taxon>
        <taxon>Viridiplantae</taxon>
        <taxon>Streptophyta</taxon>
        <taxon>Embryophyta</taxon>
        <taxon>Tracheophyta</taxon>
        <taxon>Spermatophyta</taxon>
        <taxon>Magnoliopsida</taxon>
        <taxon>eudicotyledons</taxon>
        <taxon>Gunneridae</taxon>
        <taxon>Pentapetalae</taxon>
        <taxon>rosids</taxon>
        <taxon>malvids</taxon>
        <taxon>Malvales</taxon>
        <taxon>Malvaceae</taxon>
        <taxon>Malvoideae</taxon>
        <taxon>Hibiscus</taxon>
    </lineage>
</organism>
<keyword evidence="1" id="KW-0812">Transmembrane</keyword>
<feature type="transmembrane region" description="Helical" evidence="1">
    <location>
        <begin position="37"/>
        <end position="60"/>
    </location>
</feature>